<accession>A0A8J5IAZ1</accession>
<evidence type="ECO:0000256" key="1">
    <source>
        <dbReference type="ARBA" id="ARBA00023125"/>
    </source>
</evidence>
<dbReference type="AlphaFoldDB" id="A0A8J5IAZ1"/>
<dbReference type="PROSITE" id="PS51253">
    <property type="entry name" value="HTH_CENPB"/>
    <property type="match status" value="1"/>
</dbReference>
<reference evidence="3" key="1">
    <citation type="submission" date="2021-01" db="EMBL/GenBank/DDBJ databases">
        <title>Phytophthora aleatoria, a newly-described species from Pinus radiata is distinct from Phytophthora cactorum isolates based on comparative genomics.</title>
        <authorList>
            <person name="Mcdougal R."/>
            <person name="Panda P."/>
            <person name="Williams N."/>
            <person name="Studholme D.J."/>
        </authorList>
    </citation>
    <scope>NUCLEOTIDE SEQUENCE</scope>
    <source>
        <strain evidence="3">NZFS 4037</strain>
    </source>
</reference>
<keyword evidence="1" id="KW-0238">DNA-binding</keyword>
<evidence type="ECO:0000313" key="3">
    <source>
        <dbReference type="EMBL" id="KAG6944268.1"/>
    </source>
</evidence>
<proteinExistence type="predicted"/>
<evidence type="ECO:0000313" key="4">
    <source>
        <dbReference type="Proteomes" id="UP000709295"/>
    </source>
</evidence>
<dbReference type="Proteomes" id="UP000709295">
    <property type="component" value="Unassembled WGS sequence"/>
</dbReference>
<feature type="domain" description="HTH CENPB-type" evidence="2">
    <location>
        <begin position="4"/>
        <end position="75"/>
    </location>
</feature>
<protein>
    <recommendedName>
        <fullName evidence="2">HTH CENPB-type domain-containing protein</fullName>
    </recommendedName>
</protein>
<dbReference type="GO" id="GO:0003677">
    <property type="term" value="F:DNA binding"/>
    <property type="evidence" value="ECO:0007669"/>
    <property type="project" value="UniProtKB-KW"/>
</dbReference>
<dbReference type="SMART" id="SM00674">
    <property type="entry name" value="CENPB"/>
    <property type="match status" value="1"/>
</dbReference>
<dbReference type="PANTHER" id="PTHR19303">
    <property type="entry name" value="TRANSPOSON"/>
    <property type="match status" value="1"/>
</dbReference>
<dbReference type="EMBL" id="JAENGY010002423">
    <property type="protein sequence ID" value="KAG6944268.1"/>
    <property type="molecule type" value="Genomic_DNA"/>
</dbReference>
<evidence type="ECO:0000259" key="2">
    <source>
        <dbReference type="PROSITE" id="PS51253"/>
    </source>
</evidence>
<name>A0A8J5IAZ1_9STRA</name>
<sequence length="164" mass="18359">MKARAVGSSTILSPSTEQELLRWINDFRAEGVPATALMLRIKTLAAAKEFGITDFRASSSWQRRFKRRHRLSIRSRTRQRQVSPAELAKVAAEFSEKVQSKVAELGVSIVYNADQTAVFFEYLPSKTLNGKGEKTVWVRCGGKSKERATVMLLGDPKVINFLPS</sequence>
<dbReference type="PANTHER" id="PTHR19303:SF57">
    <property type="entry name" value="HTH CENPB-TYPE DOMAIN-CONTAINING PROTEIN"/>
    <property type="match status" value="1"/>
</dbReference>
<dbReference type="Pfam" id="PF03221">
    <property type="entry name" value="HTH_Tnp_Tc5"/>
    <property type="match status" value="1"/>
</dbReference>
<gene>
    <name evidence="3" type="ORF">JG688_00017170</name>
</gene>
<dbReference type="InterPro" id="IPR050863">
    <property type="entry name" value="CenT-Element_Derived"/>
</dbReference>
<dbReference type="GO" id="GO:0005634">
    <property type="term" value="C:nucleus"/>
    <property type="evidence" value="ECO:0007669"/>
    <property type="project" value="TreeGrafter"/>
</dbReference>
<comment type="caution">
    <text evidence="3">The sequence shown here is derived from an EMBL/GenBank/DDBJ whole genome shotgun (WGS) entry which is preliminary data.</text>
</comment>
<keyword evidence="4" id="KW-1185">Reference proteome</keyword>
<organism evidence="3 4">
    <name type="scientific">Phytophthora aleatoria</name>
    <dbReference type="NCBI Taxonomy" id="2496075"/>
    <lineage>
        <taxon>Eukaryota</taxon>
        <taxon>Sar</taxon>
        <taxon>Stramenopiles</taxon>
        <taxon>Oomycota</taxon>
        <taxon>Peronosporomycetes</taxon>
        <taxon>Peronosporales</taxon>
        <taxon>Peronosporaceae</taxon>
        <taxon>Phytophthora</taxon>
    </lineage>
</organism>
<dbReference type="InterPro" id="IPR006600">
    <property type="entry name" value="HTH_CenpB_DNA-bd_dom"/>
</dbReference>